<feature type="signal peptide" evidence="1">
    <location>
        <begin position="1"/>
        <end position="18"/>
    </location>
</feature>
<reference evidence="2" key="1">
    <citation type="submission" date="2014-05" db="EMBL/GenBank/DDBJ databases">
        <title>The genome and life-stage specific transcriptomes of Globodera pallida elucidate key aspects of plant parasitism by a cyst nematode.</title>
        <authorList>
            <person name="Cotton J.A."/>
            <person name="Lilley C.J."/>
            <person name="Jones L.M."/>
            <person name="Kikuchi T."/>
            <person name="Reid A.J."/>
            <person name="Thorpe P."/>
            <person name="Tsai I.J."/>
            <person name="Beasley H."/>
            <person name="Blok V."/>
            <person name="Cock P.J.A."/>
            <person name="Van den Akker S.E."/>
            <person name="Holroyd N."/>
            <person name="Hunt M."/>
            <person name="Mantelin S."/>
            <person name="Naghra H."/>
            <person name="Pain A."/>
            <person name="Palomares-Rius J.E."/>
            <person name="Zarowiecki M."/>
            <person name="Berriman M."/>
            <person name="Jones J.T."/>
            <person name="Urwin P.E."/>
        </authorList>
    </citation>
    <scope>NUCLEOTIDE SEQUENCE [LARGE SCALE GENOMIC DNA]</scope>
    <source>
        <strain evidence="2">Lindley</strain>
    </source>
</reference>
<sequence>MLAAAIILPIFFLSEVYTTTNRFPLQRFGGQLSEANSVAAKAVARDDDTVKQPPNDLFRAYMSRGMFTCGAKYVGTLQTLKRLIEDAHEEYSQCEKLMERVDSSTLDFGKSKLGVKTQQMATFNEVLD</sequence>
<protein>
    <submittedName>
        <fullName evidence="3">ERp29 domain-containing protein</fullName>
    </submittedName>
</protein>
<name>A0A183CEV1_GLOPA</name>
<proteinExistence type="predicted"/>
<organism evidence="2 3">
    <name type="scientific">Globodera pallida</name>
    <name type="common">Potato cyst nematode worm</name>
    <name type="synonym">Heterodera pallida</name>
    <dbReference type="NCBI Taxonomy" id="36090"/>
    <lineage>
        <taxon>Eukaryota</taxon>
        <taxon>Metazoa</taxon>
        <taxon>Ecdysozoa</taxon>
        <taxon>Nematoda</taxon>
        <taxon>Chromadorea</taxon>
        <taxon>Rhabditida</taxon>
        <taxon>Tylenchina</taxon>
        <taxon>Tylenchomorpha</taxon>
        <taxon>Tylenchoidea</taxon>
        <taxon>Heteroderidae</taxon>
        <taxon>Heteroderinae</taxon>
        <taxon>Globodera</taxon>
    </lineage>
</organism>
<dbReference type="Proteomes" id="UP000050741">
    <property type="component" value="Unassembled WGS sequence"/>
</dbReference>
<dbReference type="AlphaFoldDB" id="A0A183CEV1"/>
<accession>A0A183CEV1</accession>
<dbReference type="WBParaSite" id="GPLIN_001140600">
    <property type="protein sequence ID" value="GPLIN_001140600"/>
    <property type="gene ID" value="GPLIN_001140600"/>
</dbReference>
<evidence type="ECO:0000313" key="2">
    <source>
        <dbReference type="Proteomes" id="UP000050741"/>
    </source>
</evidence>
<evidence type="ECO:0000313" key="3">
    <source>
        <dbReference type="WBParaSite" id="GPLIN_001140600"/>
    </source>
</evidence>
<evidence type="ECO:0000256" key="1">
    <source>
        <dbReference type="SAM" id="SignalP"/>
    </source>
</evidence>
<feature type="chain" id="PRO_5008147509" evidence="1">
    <location>
        <begin position="19"/>
        <end position="128"/>
    </location>
</feature>
<reference evidence="3" key="2">
    <citation type="submission" date="2016-06" db="UniProtKB">
        <authorList>
            <consortium name="WormBaseParasite"/>
        </authorList>
    </citation>
    <scope>IDENTIFICATION</scope>
</reference>
<keyword evidence="1" id="KW-0732">Signal</keyword>
<keyword evidence="2" id="KW-1185">Reference proteome</keyword>